<keyword evidence="2" id="KW-1185">Reference proteome</keyword>
<organism evidence="1 2">
    <name type="scientific">Trichinella patagoniensis</name>
    <dbReference type="NCBI Taxonomy" id="990121"/>
    <lineage>
        <taxon>Eukaryota</taxon>
        <taxon>Metazoa</taxon>
        <taxon>Ecdysozoa</taxon>
        <taxon>Nematoda</taxon>
        <taxon>Enoplea</taxon>
        <taxon>Dorylaimia</taxon>
        <taxon>Trichinellida</taxon>
        <taxon>Trichinellidae</taxon>
        <taxon>Trichinella</taxon>
    </lineage>
</organism>
<dbReference type="AlphaFoldDB" id="A0A0V0Z0E3"/>
<reference evidence="1 2" key="1">
    <citation type="submission" date="2015-01" db="EMBL/GenBank/DDBJ databases">
        <title>Evolution of Trichinella species and genotypes.</title>
        <authorList>
            <person name="Korhonen P.K."/>
            <person name="Edoardo P."/>
            <person name="Giuseppe L.R."/>
            <person name="Gasser R.B."/>
        </authorList>
    </citation>
    <scope>NUCLEOTIDE SEQUENCE [LARGE SCALE GENOMIC DNA]</scope>
    <source>
        <strain evidence="1">ISS2496</strain>
    </source>
</reference>
<comment type="caution">
    <text evidence="1">The sequence shown here is derived from an EMBL/GenBank/DDBJ whole genome shotgun (WGS) entry which is preliminary data.</text>
</comment>
<accession>A0A0V0Z0E3</accession>
<dbReference type="Proteomes" id="UP000054783">
    <property type="component" value="Unassembled WGS sequence"/>
</dbReference>
<gene>
    <name evidence="1" type="ORF">T12_12684</name>
</gene>
<proteinExistence type="predicted"/>
<name>A0A0V0Z0E3_9BILA</name>
<dbReference type="EMBL" id="JYDQ01001072">
    <property type="protein sequence ID" value="KRY05848.1"/>
    <property type="molecule type" value="Genomic_DNA"/>
</dbReference>
<evidence type="ECO:0000313" key="1">
    <source>
        <dbReference type="EMBL" id="KRY05848.1"/>
    </source>
</evidence>
<evidence type="ECO:0000313" key="2">
    <source>
        <dbReference type="Proteomes" id="UP000054783"/>
    </source>
</evidence>
<protein>
    <submittedName>
        <fullName evidence="1">Uncharacterized protein</fullName>
    </submittedName>
</protein>
<sequence>MQCLLQYLGKYAFMKRATSKAIAFAVFAIFESSGKFHGKKPGTYRINGL</sequence>